<dbReference type="EMBL" id="AZHX01001269">
    <property type="protein sequence ID" value="ETX04223.1"/>
    <property type="molecule type" value="Genomic_DNA"/>
</dbReference>
<dbReference type="HOGENOM" id="CLU_013754_0_0_7"/>
<feature type="domain" description="N,N-dimethylformamidase beta subunit-like C-terminal" evidence="1">
    <location>
        <begin position="281"/>
        <end position="552"/>
    </location>
</feature>
<protein>
    <recommendedName>
        <fullName evidence="1">N,N-dimethylformamidase beta subunit-like C-terminal domain-containing protein</fullName>
    </recommendedName>
</protein>
<name>W4M245_9BACT</name>
<sequence length="553" mass="59952">MIPLTGYADRFSAAPGETIAFQVSSAASEPYQAQLIRVICGDPNPAGPGIKEEDLATVFTGTYTSRVQPVFLGSYARVPHASALHGLSSLTMLVTIWPTTSQDRRQGIIAKYDEASGAGFALYMDSGGAGACIGTGSGQSHRISVGKPLRQRAWYTVWAAYDASTQTLSVGQISLQPSMGADDTGSVSSISERPARLDTPGPLLIAALGGSPVTGHFNGKIERPMILGRAIGADDIAMMSTTANPGDLVAHWDFSRGISSAHIVDTGPHGLQGELVNLPARAMTGSNWSGEEMCWRHAPEQYGAIHFHEDDIYDCGWETDFSFTVPEGLKSWVYAMRLTRGALSDTIPFFVRPKPGQPTSTACVLVPTFTYTVYSNYARSVTTDAYRERAAAWGAREWTADDHQDYGLSTYNFHSDGSGIGYASRLRPMITVRPGFLSYHDPRGSGLRHLPADTHLFDWLEAMGHDADVITDHDLHAGGVELLAPYKVVMTASHPEYHSKETLDAITAYTERGGRLMYLGGNGFYWRVALHPEWPGAVEIRRNEGGIRAWAAE</sequence>
<keyword evidence="3" id="KW-1185">Reference proteome</keyword>
<gene>
    <name evidence="2" type="ORF">ETSY2_30015</name>
</gene>
<dbReference type="InterPro" id="IPR046540">
    <property type="entry name" value="DMFA2_C"/>
</dbReference>
<dbReference type="SUPFAM" id="SSF52317">
    <property type="entry name" value="Class I glutamine amidotransferase-like"/>
    <property type="match status" value="1"/>
</dbReference>
<dbReference type="InterPro" id="IPR029062">
    <property type="entry name" value="Class_I_gatase-like"/>
</dbReference>
<dbReference type="Proteomes" id="UP000019140">
    <property type="component" value="Unassembled WGS sequence"/>
</dbReference>
<dbReference type="AlphaFoldDB" id="W4M245"/>
<comment type="caution">
    <text evidence="2">The sequence shown here is derived from an EMBL/GenBank/DDBJ whole genome shotgun (WGS) entry which is preliminary data.</text>
</comment>
<dbReference type="CDD" id="cd03143">
    <property type="entry name" value="A4_beta-galactosidase_middle_domain"/>
    <property type="match status" value="1"/>
</dbReference>
<proteinExistence type="predicted"/>
<dbReference type="Gene3D" id="2.60.120.200">
    <property type="match status" value="1"/>
</dbReference>
<feature type="non-terminal residue" evidence="2">
    <location>
        <position position="553"/>
    </location>
</feature>
<accession>W4M245</accession>
<evidence type="ECO:0000259" key="1">
    <source>
        <dbReference type="Pfam" id="PF20254"/>
    </source>
</evidence>
<dbReference type="InterPro" id="IPR013320">
    <property type="entry name" value="ConA-like_dom_sf"/>
</dbReference>
<reference evidence="2 3" key="1">
    <citation type="journal article" date="2014" name="Nature">
        <title>An environmental bacterial taxon with a large and distinct metabolic repertoire.</title>
        <authorList>
            <person name="Wilson M.C."/>
            <person name="Mori T."/>
            <person name="Ruckert C."/>
            <person name="Uria A.R."/>
            <person name="Helf M.J."/>
            <person name="Takada K."/>
            <person name="Gernert C."/>
            <person name="Steffens U.A."/>
            <person name="Heycke N."/>
            <person name="Schmitt S."/>
            <person name="Rinke C."/>
            <person name="Helfrich E.J."/>
            <person name="Brachmann A.O."/>
            <person name="Gurgui C."/>
            <person name="Wakimoto T."/>
            <person name="Kracht M."/>
            <person name="Crusemann M."/>
            <person name="Hentschel U."/>
            <person name="Abe I."/>
            <person name="Matsunaga S."/>
            <person name="Kalinowski J."/>
            <person name="Takeyama H."/>
            <person name="Piel J."/>
        </authorList>
    </citation>
    <scope>NUCLEOTIDE SEQUENCE [LARGE SCALE GENOMIC DNA]</scope>
    <source>
        <strain evidence="3">TSY2</strain>
    </source>
</reference>
<dbReference type="Pfam" id="PF20254">
    <property type="entry name" value="DMFA2_C"/>
    <property type="match status" value="1"/>
</dbReference>
<dbReference type="SUPFAM" id="SSF49899">
    <property type="entry name" value="Concanavalin A-like lectins/glucanases"/>
    <property type="match status" value="1"/>
</dbReference>
<evidence type="ECO:0000313" key="2">
    <source>
        <dbReference type="EMBL" id="ETX04223.1"/>
    </source>
</evidence>
<evidence type="ECO:0000313" key="3">
    <source>
        <dbReference type="Proteomes" id="UP000019140"/>
    </source>
</evidence>
<organism evidence="2 3">
    <name type="scientific">Candidatus Entotheonella gemina</name>
    <dbReference type="NCBI Taxonomy" id="1429439"/>
    <lineage>
        <taxon>Bacteria</taxon>
        <taxon>Pseudomonadati</taxon>
        <taxon>Nitrospinota/Tectimicrobiota group</taxon>
        <taxon>Candidatus Tectimicrobiota</taxon>
        <taxon>Candidatus Entotheonellia</taxon>
        <taxon>Candidatus Entotheonellales</taxon>
        <taxon>Candidatus Entotheonellaceae</taxon>
        <taxon>Candidatus Entotheonella</taxon>
    </lineage>
</organism>